<name>A0A1K1P077_9FLAO</name>
<evidence type="ECO:0000313" key="1">
    <source>
        <dbReference type="EMBL" id="SFW40983.1"/>
    </source>
</evidence>
<dbReference type="Gene3D" id="2.60.40.2710">
    <property type="match status" value="1"/>
</dbReference>
<dbReference type="EMBL" id="FPJE01000007">
    <property type="protein sequence ID" value="SFW40983.1"/>
    <property type="molecule type" value="Genomic_DNA"/>
</dbReference>
<dbReference type="AlphaFoldDB" id="A0A1K1P077"/>
<dbReference type="Proteomes" id="UP000182248">
    <property type="component" value="Unassembled WGS sequence"/>
</dbReference>
<keyword evidence="2" id="KW-1185">Reference proteome</keyword>
<evidence type="ECO:0000313" key="2">
    <source>
        <dbReference type="Proteomes" id="UP000182248"/>
    </source>
</evidence>
<reference evidence="1 2" key="1">
    <citation type="submission" date="2016-11" db="EMBL/GenBank/DDBJ databases">
        <authorList>
            <person name="Jaros S."/>
            <person name="Januszkiewicz K."/>
            <person name="Wedrychowicz H."/>
        </authorList>
    </citation>
    <scope>NUCLEOTIDE SEQUENCE [LARGE SCALE GENOMIC DNA]</scope>
    <source>
        <strain evidence="1 2">CGMCC 1.12145</strain>
    </source>
</reference>
<gene>
    <name evidence="1" type="ORF">SAMN02927921_01513</name>
</gene>
<sequence>MYACSFGVSLLIPSLKKDGFTVASRQFRVALLPAMKFFYGAYYSEYDLSVKRDQLYIALYNTFESNPPVFYPEKYKNDFEILSVEKDGEVFVNENGIISIDKESGAVKVAHNHVLQQRCYKIWVQANVSTGLTFETTLTLIMEPPSEDGHQH</sequence>
<dbReference type="RefSeq" id="WP_139276061.1">
    <property type="nucleotide sequence ID" value="NZ_FPJE01000007.1"/>
</dbReference>
<organism evidence="1 2">
    <name type="scientific">Sinomicrobium oceani</name>
    <dbReference type="NCBI Taxonomy" id="1150368"/>
    <lineage>
        <taxon>Bacteria</taxon>
        <taxon>Pseudomonadati</taxon>
        <taxon>Bacteroidota</taxon>
        <taxon>Flavobacteriia</taxon>
        <taxon>Flavobacteriales</taxon>
        <taxon>Flavobacteriaceae</taxon>
        <taxon>Sinomicrobium</taxon>
    </lineage>
</organism>
<accession>A0A1K1P077</accession>
<proteinExistence type="predicted"/>
<dbReference type="STRING" id="1150368.SAMN02927921_01513"/>
<protein>
    <submittedName>
        <fullName evidence="1">Uncharacterized protein</fullName>
    </submittedName>
</protein>
<dbReference type="OrthoDB" id="701285at2"/>